<dbReference type="EMBL" id="JABFCT010000004">
    <property type="protein sequence ID" value="KAF5876021.1"/>
    <property type="molecule type" value="Genomic_DNA"/>
</dbReference>
<feature type="compositionally biased region" description="Polar residues" evidence="1">
    <location>
        <begin position="18"/>
        <end position="35"/>
    </location>
</feature>
<keyword evidence="3" id="KW-1185">Reference proteome</keyword>
<sequence length="85" mass="9202">MVIIGMDSNVGLRGRNQGLPNRASSSEIADENNPNAVSRHLRFHIDQSIKIVESRKPIGMTDVVQVSKLLFSTTSAFGAGGLHKK</sequence>
<protein>
    <submittedName>
        <fullName evidence="2">Uncharacterized protein</fullName>
    </submittedName>
</protein>
<name>A0A8H6AYP7_9HELO</name>
<organism evidence="2 3">
    <name type="scientific">Botrytis fragariae</name>
    <dbReference type="NCBI Taxonomy" id="1964551"/>
    <lineage>
        <taxon>Eukaryota</taxon>
        <taxon>Fungi</taxon>
        <taxon>Dikarya</taxon>
        <taxon>Ascomycota</taxon>
        <taxon>Pezizomycotina</taxon>
        <taxon>Leotiomycetes</taxon>
        <taxon>Helotiales</taxon>
        <taxon>Sclerotiniaceae</taxon>
        <taxon>Botrytis</taxon>
    </lineage>
</organism>
<dbReference type="RefSeq" id="XP_037194967.1">
    <property type="nucleotide sequence ID" value="XM_037332839.1"/>
</dbReference>
<dbReference type="GeneID" id="59256531"/>
<dbReference type="Proteomes" id="UP000531561">
    <property type="component" value="Unassembled WGS sequence"/>
</dbReference>
<dbReference type="OrthoDB" id="10339913at2759"/>
<evidence type="ECO:0000313" key="3">
    <source>
        <dbReference type="Proteomes" id="UP000531561"/>
    </source>
</evidence>
<proteinExistence type="predicted"/>
<feature type="region of interest" description="Disordered" evidence="1">
    <location>
        <begin position="13"/>
        <end position="35"/>
    </location>
</feature>
<evidence type="ECO:0000256" key="1">
    <source>
        <dbReference type="SAM" id="MobiDB-lite"/>
    </source>
</evidence>
<comment type="caution">
    <text evidence="2">The sequence shown here is derived from an EMBL/GenBank/DDBJ whole genome shotgun (WGS) entry which is preliminary data.</text>
</comment>
<reference evidence="2 3" key="1">
    <citation type="journal article" date="2020" name="Phytopathology">
        <title>A high-quality genome resource of Botrytis fragariae, a new and rapidly spreading fungal pathogen causing strawberry gray mold in the U.S.A.</title>
        <authorList>
            <person name="Wu Y."/>
            <person name="Saski C.A."/>
            <person name="Schnabel G."/>
            <person name="Xiao S."/>
            <person name="Hu M."/>
        </authorList>
    </citation>
    <scope>NUCLEOTIDE SEQUENCE [LARGE SCALE GENOMIC DNA]</scope>
    <source>
        <strain evidence="2 3">BVB16</strain>
    </source>
</reference>
<accession>A0A8H6AYP7</accession>
<gene>
    <name evidence="2" type="ORF">Bfra_002418</name>
</gene>
<dbReference type="AlphaFoldDB" id="A0A8H6AYP7"/>
<evidence type="ECO:0000313" key="2">
    <source>
        <dbReference type="EMBL" id="KAF5876021.1"/>
    </source>
</evidence>